<dbReference type="RefSeq" id="YP_009202242.1">
    <property type="nucleotide sequence ID" value="NC_028841.1"/>
</dbReference>
<dbReference type="Proteomes" id="UP000032129">
    <property type="component" value="Segment"/>
</dbReference>
<reference evidence="1 2" key="1">
    <citation type="journal article" date="2015" name="Genome Announc.">
        <title>Genome Sequences of Six Paenibacillus larvae Siphoviridae Phages.</title>
        <authorList>
            <person name="Carson S."/>
            <person name="Bruff E."/>
            <person name="DeFoor W."/>
            <person name="Dums J."/>
            <person name="Groth A."/>
            <person name="Hatfield T."/>
            <person name="Iyer A."/>
            <person name="Joshi K."/>
            <person name="McAdams S."/>
            <person name="Miles D."/>
            <person name="Miller D."/>
            <person name="Oufkir A."/>
            <person name="Raynor B."/>
            <person name="Riley S."/>
            <person name="Roland S."/>
            <person name="Rozier H."/>
            <person name="Talley S."/>
            <person name="Miller E.S."/>
        </authorList>
    </citation>
    <scope>NUCLEOTIDE SEQUENCE [LARGE SCALE GENOMIC DNA]</scope>
</reference>
<accession>A0A0C5AN11</accession>
<name>A0A0C5AN11_9CAUD</name>
<sequence>MIHYIQEVKHKLPERVKMFGVTRLGTTLDGISSTQYCNNT</sequence>
<dbReference type="EMBL" id="KP296792">
    <property type="protein sequence ID" value="AJK27760.1"/>
    <property type="molecule type" value="Genomic_DNA"/>
</dbReference>
<keyword evidence="2" id="KW-1185">Reference proteome</keyword>
<evidence type="ECO:0000313" key="1">
    <source>
        <dbReference type="EMBL" id="AJK27760.1"/>
    </source>
</evidence>
<dbReference type="GeneID" id="26629214"/>
<organism evidence="1 2">
    <name type="scientific">Bacteriophage Lily</name>
    <dbReference type="NCBI Taxonomy" id="1589751"/>
    <lineage>
        <taxon>Viruses</taxon>
        <taxon>Duplodnaviria</taxon>
        <taxon>Heunggongvirae</taxon>
        <taxon>Uroviricota</taxon>
        <taxon>Caudoviricetes</taxon>
        <taxon>Lilyvirus</taxon>
        <taxon>Lilyvirus lily</taxon>
    </lineage>
</organism>
<proteinExistence type="predicted"/>
<dbReference type="KEGG" id="vg:26629214"/>
<evidence type="ECO:0000313" key="2">
    <source>
        <dbReference type="Proteomes" id="UP000032129"/>
    </source>
</evidence>
<protein>
    <submittedName>
        <fullName evidence="1">Uncharacterized protein</fullName>
    </submittedName>
</protein>
<gene>
    <name evidence="1" type="ORF">LILY_36</name>
</gene>